<dbReference type="PANTHER" id="PTHR24135">
    <property type="entry name" value="SH3 AND MULTIPLE ANKYRIN REPEAT DOMAINS PROTEIN"/>
    <property type="match status" value="1"/>
</dbReference>
<evidence type="ECO:0000313" key="6">
    <source>
        <dbReference type="Proteomes" id="UP000053110"/>
    </source>
</evidence>
<feature type="region of interest" description="Disordered" evidence="1">
    <location>
        <begin position="1"/>
        <end position="60"/>
    </location>
</feature>
<dbReference type="Pfam" id="PF00788">
    <property type="entry name" value="RA"/>
    <property type="match status" value="1"/>
</dbReference>
<dbReference type="Gene3D" id="3.10.20.90">
    <property type="entry name" value="Phosphatidylinositol 3-kinase Catalytic Subunit, Chain A, domain 1"/>
    <property type="match status" value="1"/>
</dbReference>
<evidence type="ECO:0000256" key="1">
    <source>
        <dbReference type="SAM" id="MobiDB-lite"/>
    </source>
</evidence>
<sequence>MVFESGTAFADSDADDEYERSARSSPHLGIDSEASPTDSEGLLPYNEQTPTTYGAHISGDRLPNTNITEWTVEECADFVISIGLHQYGSQFLDNEIVGEALVALHHEDLKQMGVTSVGHRLTILKSVYDIKVKQNINIETDHYVPLSADTEAQYGTATLKDIKELVEQLKLRDERMTIAESELRRITLEYSRLREDLLPVFRMVKEGKPLPYPSSSINTNGHNSCNYDTSSTISPPAPTSSLQSGNSLARNYSTKKFFIDQPRNLSPTYNQLGHERSQIDQALDPSLVAERTLLSSSHLSASNYNGAISPGHLSPSQPSPTSPQPMHGSTLGSRSYRLDQATPARTTFGQNESDQYASALNSRDSSKPAPLRRVHTPALENPSAGGGSVEIFKSFRVSMDDPCYKVLPAALKKYNINAPWEHYALYIVYGDNERCLDMEEKPLILFKQLDKEGKKPMFMLRKIAQNVDQPGDSGSAGLDRILPRSLAGGYNDPPGGII</sequence>
<organism evidence="5">
    <name type="scientific">Blumeria graminis f. sp. tritici 96224</name>
    <dbReference type="NCBI Taxonomy" id="1268274"/>
    <lineage>
        <taxon>Eukaryota</taxon>
        <taxon>Fungi</taxon>
        <taxon>Dikarya</taxon>
        <taxon>Ascomycota</taxon>
        <taxon>Pezizomycotina</taxon>
        <taxon>Leotiomycetes</taxon>
        <taxon>Erysiphales</taxon>
        <taxon>Erysiphaceae</taxon>
        <taxon>Blumeria</taxon>
    </lineage>
</organism>
<evidence type="ECO:0000259" key="2">
    <source>
        <dbReference type="PROSITE" id="PS50105"/>
    </source>
</evidence>
<dbReference type="InterPro" id="IPR000159">
    <property type="entry name" value="RA_dom"/>
</dbReference>
<dbReference type="PANTHER" id="PTHR24135:SF28">
    <property type="entry name" value="LD13733P"/>
    <property type="match status" value="1"/>
</dbReference>
<reference evidence="4" key="2">
    <citation type="submission" date="2013-01" db="EMBL/GenBank/DDBJ databases">
        <title>The wheat powdery mildew genome reveals unique evolution of an obligate biotroph.</title>
        <authorList>
            <person name="Oberhaensli S."/>
            <person name="Wicker T."/>
            <person name="Keller B."/>
        </authorList>
    </citation>
    <scope>NUCLEOTIDE SEQUENCE</scope>
    <source>
        <strain evidence="4">96224</strain>
    </source>
</reference>
<dbReference type="InterPro" id="IPR051569">
    <property type="entry name" value="SHANK"/>
</dbReference>
<feature type="compositionally biased region" description="Polar residues" evidence="1">
    <location>
        <begin position="213"/>
        <end position="228"/>
    </location>
</feature>
<name>A0A061HDA4_BLUGR</name>
<accession>A0A061HDA4</accession>
<proteinExistence type="predicted"/>
<feature type="region of interest" description="Disordered" evidence="1">
    <location>
        <begin position="212"/>
        <end position="246"/>
    </location>
</feature>
<dbReference type="Pfam" id="PF07647">
    <property type="entry name" value="SAM_2"/>
    <property type="match status" value="1"/>
</dbReference>
<dbReference type="CDD" id="cd09533">
    <property type="entry name" value="SAM_Ste50-like_fungal"/>
    <property type="match status" value="1"/>
</dbReference>
<dbReference type="OrthoDB" id="445896at2759"/>
<dbReference type="Gene3D" id="1.10.150.50">
    <property type="entry name" value="Transcription Factor, Ets-1"/>
    <property type="match status" value="1"/>
</dbReference>
<dbReference type="PROSITE" id="PS50200">
    <property type="entry name" value="RA"/>
    <property type="match status" value="1"/>
</dbReference>
<reference evidence="6" key="1">
    <citation type="journal article" date="2013" name="Nat. Genet.">
        <title>The wheat powdery mildew genome shows the unique evolution of an obligate biotroph.</title>
        <authorList>
            <person name="Wicker T."/>
            <person name="Oberhaensli S."/>
            <person name="Parlange F."/>
            <person name="Buchmann J.P."/>
            <person name="Shatalina M."/>
            <person name="Roffler S."/>
            <person name="Ben-David R."/>
            <person name="Dolezel J."/>
            <person name="Simkova H."/>
            <person name="Schulze-Lefert P."/>
            <person name="Spanu P.D."/>
            <person name="Bruggmann R."/>
            <person name="Amselem J."/>
            <person name="Quesneville H."/>
            <person name="Ver Loren van Themaat E."/>
            <person name="Paape T."/>
            <person name="Shimizu K.K."/>
            <person name="Keller B."/>
        </authorList>
    </citation>
    <scope>NUCLEOTIDE SEQUENCE [LARGE SCALE GENOMIC DNA]</scope>
    <source>
        <strain evidence="6">96224</strain>
    </source>
</reference>
<dbReference type="AlphaFoldDB" id="A0A061HDA4"/>
<dbReference type="Proteomes" id="UP000053110">
    <property type="component" value="Unassembled WGS sequence"/>
</dbReference>
<gene>
    <name evidence="4" type="ORF">BGT96224_2753</name>
    <name evidence="5" type="ORF">BGT96224V2_LOCUS5683</name>
</gene>
<dbReference type="SMART" id="SM00314">
    <property type="entry name" value="RA"/>
    <property type="match status" value="1"/>
</dbReference>
<protein>
    <submittedName>
        <fullName evidence="5">Bgt-2753</fullName>
    </submittedName>
</protein>
<dbReference type="SUPFAM" id="SSF47769">
    <property type="entry name" value="SAM/Pointed domain"/>
    <property type="match status" value="1"/>
</dbReference>
<dbReference type="EMBL" id="KE375135">
    <property type="protein sequence ID" value="EPQ63042.1"/>
    <property type="molecule type" value="Genomic_DNA"/>
</dbReference>
<dbReference type="EMBL" id="UIGY01000184">
    <property type="protein sequence ID" value="SUZ12540.1"/>
    <property type="molecule type" value="Genomic_DNA"/>
</dbReference>
<dbReference type="InterPro" id="IPR029071">
    <property type="entry name" value="Ubiquitin-like_domsf"/>
</dbReference>
<dbReference type="CDD" id="cd01786">
    <property type="entry name" value="RA_STE50"/>
    <property type="match status" value="1"/>
</dbReference>
<dbReference type="SMART" id="SM00454">
    <property type="entry name" value="SAM"/>
    <property type="match status" value="1"/>
</dbReference>
<evidence type="ECO:0000313" key="5">
    <source>
        <dbReference type="EMBL" id="SUZ12540.1"/>
    </source>
</evidence>
<reference evidence="5" key="3">
    <citation type="submission" date="2018-07" db="EMBL/GenBank/DDBJ databases">
        <authorList>
            <person name="Quirk P.G."/>
            <person name="Krulwich T.A."/>
        </authorList>
    </citation>
    <scope>NUCLEOTIDE SEQUENCE</scope>
    <source>
        <strain evidence="5">96224</strain>
    </source>
</reference>
<dbReference type="SUPFAM" id="SSF54236">
    <property type="entry name" value="Ubiquitin-like"/>
    <property type="match status" value="1"/>
</dbReference>
<feature type="domain" description="SAM" evidence="2">
    <location>
        <begin position="70"/>
        <end position="133"/>
    </location>
</feature>
<evidence type="ECO:0000313" key="4">
    <source>
        <dbReference type="EMBL" id="EPQ63042.1"/>
    </source>
</evidence>
<dbReference type="InterPro" id="IPR001660">
    <property type="entry name" value="SAM"/>
</dbReference>
<feature type="domain" description="Ras-associating" evidence="3">
    <location>
        <begin position="392"/>
        <end position="465"/>
    </location>
</feature>
<dbReference type="HOGENOM" id="CLU_021546_0_0_1"/>
<feature type="region of interest" description="Disordered" evidence="1">
    <location>
        <begin position="305"/>
        <end position="333"/>
    </location>
</feature>
<evidence type="ECO:0000259" key="3">
    <source>
        <dbReference type="PROSITE" id="PS50200"/>
    </source>
</evidence>
<dbReference type="InterPro" id="IPR013761">
    <property type="entry name" value="SAM/pointed_sf"/>
</dbReference>
<dbReference type="PROSITE" id="PS50105">
    <property type="entry name" value="SAM_DOMAIN"/>
    <property type="match status" value="1"/>
</dbReference>
<feature type="compositionally biased region" description="Polar residues" evidence="1">
    <location>
        <begin position="346"/>
        <end position="363"/>
    </location>
</feature>
<feature type="region of interest" description="Disordered" evidence="1">
    <location>
        <begin position="346"/>
        <end position="371"/>
    </location>
</feature>
<dbReference type="GO" id="GO:0007165">
    <property type="term" value="P:signal transduction"/>
    <property type="evidence" value="ECO:0007669"/>
    <property type="project" value="InterPro"/>
</dbReference>